<dbReference type="Gene3D" id="2.60.120.10">
    <property type="entry name" value="Jelly Rolls"/>
    <property type="match status" value="1"/>
</dbReference>
<protein>
    <submittedName>
        <fullName evidence="5">Cyclic nucleotide-binding/CBS domain-containing protein</fullName>
    </submittedName>
</protein>
<sequence length="601" mass="65281">MTRFDFNHPPFDQLEPAERQSLEAQADIVFFGDDETILGPGDTVDALWIVLKGIVREMAGDEVIGVYRKDDVFDARALVTGATAHRFVVHEEALLLSLPRAALIALTERNLRFGAYFFASVSEKFGALWERSGSRELQTLLTATVGDVELRTPVCVEGSLSLREAARTMKENKVKSLLVRDGERLGIYTTTDFREVIIEGIPYDTPLAALANFKLASVSRDDFLFNALLTMTRSNIRRLVVLEGSEAVGILSQVDVLSYFSNHSHLIAQRIARATTLAELAGAARQITRLTSILNSHGVKPVQLARLVQTLNAQLFERTWALVAPGELVANSCLVVMGSEGRGEQILKTDQDNALIIRDGFPADGVEATCQAFSAALEQFGYPPCPGGIMVCNAAWRFCESALAGQLRQWTWQPAGDALMNLAIFVDAEAVAGDAGLLAAAKAQLGELVADDAAFYARFAAAIEQFDTPLGLFAQLLTREADGQAVLDLKKGGIFPIVHGTRALALENGVHACNTHERLLELARLGVLGEEMAEEVGEALAFLLGVRLASGLAALEDGQAPGNLVAPERLSAPERDLLKDAFAVVKRYKQQLRHHFKLGSF</sequence>
<dbReference type="CDD" id="cd00038">
    <property type="entry name" value="CAP_ED"/>
    <property type="match status" value="1"/>
</dbReference>
<accession>A0A4T0UTR0</accession>
<dbReference type="CDD" id="cd05401">
    <property type="entry name" value="NT_GlnE_GlnD_like"/>
    <property type="match status" value="1"/>
</dbReference>
<reference evidence="5 6" key="1">
    <citation type="submission" date="2019-04" db="EMBL/GenBank/DDBJ databases">
        <title>Crenobacter sp. nov.</title>
        <authorList>
            <person name="Shi S."/>
        </authorList>
    </citation>
    <scope>NUCLEOTIDE SEQUENCE [LARGE SCALE GENOMIC DNA]</scope>
    <source>
        <strain evidence="5 6">GY 70310</strain>
    </source>
</reference>
<dbReference type="InterPro" id="IPR046342">
    <property type="entry name" value="CBS_dom_sf"/>
</dbReference>
<gene>
    <name evidence="5" type="ORF">E5K04_09810</name>
</gene>
<dbReference type="InterPro" id="IPR014710">
    <property type="entry name" value="RmlC-like_jellyroll"/>
</dbReference>
<evidence type="ECO:0000313" key="5">
    <source>
        <dbReference type="EMBL" id="TIC82046.1"/>
    </source>
</evidence>
<dbReference type="InterPro" id="IPR000644">
    <property type="entry name" value="CBS_dom"/>
</dbReference>
<feature type="domain" description="CBS" evidence="4">
    <location>
        <begin position="149"/>
        <end position="205"/>
    </location>
</feature>
<dbReference type="InterPro" id="IPR018490">
    <property type="entry name" value="cNMP-bd_dom_sf"/>
</dbReference>
<dbReference type="GO" id="GO:0008773">
    <property type="term" value="F:[protein-PII] uridylyltransferase activity"/>
    <property type="evidence" value="ECO:0007669"/>
    <property type="project" value="InterPro"/>
</dbReference>
<dbReference type="PROSITE" id="PS50042">
    <property type="entry name" value="CNMP_BINDING_3"/>
    <property type="match status" value="1"/>
</dbReference>
<dbReference type="Pfam" id="PF03445">
    <property type="entry name" value="DUF294"/>
    <property type="match status" value="1"/>
</dbReference>
<evidence type="ECO:0000259" key="4">
    <source>
        <dbReference type="PROSITE" id="PS51371"/>
    </source>
</evidence>
<dbReference type="SMART" id="SM00100">
    <property type="entry name" value="cNMP"/>
    <property type="match status" value="1"/>
</dbReference>
<dbReference type="EMBL" id="STGJ01000010">
    <property type="protein sequence ID" value="TIC82046.1"/>
    <property type="molecule type" value="Genomic_DNA"/>
</dbReference>
<dbReference type="InterPro" id="IPR000595">
    <property type="entry name" value="cNMP-bd_dom"/>
</dbReference>
<dbReference type="SUPFAM" id="SSF51206">
    <property type="entry name" value="cAMP-binding domain-like"/>
    <property type="match status" value="1"/>
</dbReference>
<dbReference type="PANTHER" id="PTHR43080">
    <property type="entry name" value="CBS DOMAIN-CONTAINING PROTEIN CBSX3, MITOCHONDRIAL"/>
    <property type="match status" value="1"/>
</dbReference>
<dbReference type="Pfam" id="PF00571">
    <property type="entry name" value="CBS"/>
    <property type="match status" value="2"/>
</dbReference>
<dbReference type="SUPFAM" id="SSF54631">
    <property type="entry name" value="CBS-domain pair"/>
    <property type="match status" value="1"/>
</dbReference>
<dbReference type="PROSITE" id="PS51371">
    <property type="entry name" value="CBS"/>
    <property type="match status" value="2"/>
</dbReference>
<dbReference type="Pfam" id="PF00027">
    <property type="entry name" value="cNMP_binding"/>
    <property type="match status" value="1"/>
</dbReference>
<feature type="domain" description="CBS" evidence="4">
    <location>
        <begin position="211"/>
        <end position="267"/>
    </location>
</feature>
<dbReference type="Proteomes" id="UP000308891">
    <property type="component" value="Unassembled WGS sequence"/>
</dbReference>
<dbReference type="SMART" id="SM00116">
    <property type="entry name" value="CBS"/>
    <property type="match status" value="2"/>
</dbReference>
<comment type="caution">
    <text evidence="5">The sequence shown here is derived from an EMBL/GenBank/DDBJ whole genome shotgun (WGS) entry which is preliminary data.</text>
</comment>
<name>A0A4T0UTR0_9NEIS</name>
<dbReference type="InterPro" id="IPR005105">
    <property type="entry name" value="GlnD_Uridyltrans_N"/>
</dbReference>
<evidence type="ECO:0000259" key="3">
    <source>
        <dbReference type="PROSITE" id="PS50042"/>
    </source>
</evidence>
<organism evidence="5 6">
    <name type="scientific">Crenobacter intestini</name>
    <dbReference type="NCBI Taxonomy" id="2563443"/>
    <lineage>
        <taxon>Bacteria</taxon>
        <taxon>Pseudomonadati</taxon>
        <taxon>Pseudomonadota</taxon>
        <taxon>Betaproteobacteria</taxon>
        <taxon>Neisseriales</taxon>
        <taxon>Neisseriaceae</taxon>
        <taxon>Crenobacter</taxon>
    </lineage>
</organism>
<evidence type="ECO:0000313" key="6">
    <source>
        <dbReference type="Proteomes" id="UP000308891"/>
    </source>
</evidence>
<evidence type="ECO:0000256" key="1">
    <source>
        <dbReference type="ARBA" id="ARBA00023122"/>
    </source>
</evidence>
<dbReference type="RefSeq" id="WP_136553521.1">
    <property type="nucleotide sequence ID" value="NZ_STGJ01000010.1"/>
</dbReference>
<proteinExistence type="predicted"/>
<feature type="domain" description="Cyclic nucleotide-binding" evidence="3">
    <location>
        <begin position="10"/>
        <end position="104"/>
    </location>
</feature>
<dbReference type="InterPro" id="IPR018821">
    <property type="entry name" value="DUF294_put_nucleoTrafse_sb-bd"/>
</dbReference>
<dbReference type="PANTHER" id="PTHR43080:SF2">
    <property type="entry name" value="CBS DOMAIN-CONTAINING PROTEIN"/>
    <property type="match status" value="1"/>
</dbReference>
<dbReference type="OrthoDB" id="9808528at2"/>
<keyword evidence="1 2" id="KW-0129">CBS domain</keyword>
<dbReference type="AlphaFoldDB" id="A0A4T0UTR0"/>
<keyword evidence="6" id="KW-1185">Reference proteome</keyword>
<dbReference type="InterPro" id="IPR051257">
    <property type="entry name" value="Diverse_CBS-Domain"/>
</dbReference>
<dbReference type="Pfam" id="PF10335">
    <property type="entry name" value="DUF294_C"/>
    <property type="match status" value="1"/>
</dbReference>
<evidence type="ECO:0000256" key="2">
    <source>
        <dbReference type="PROSITE-ProRule" id="PRU00703"/>
    </source>
</evidence>
<dbReference type="Gene3D" id="3.10.580.10">
    <property type="entry name" value="CBS-domain"/>
    <property type="match status" value="1"/>
</dbReference>